<feature type="region of interest" description="Disordered" evidence="1">
    <location>
        <begin position="352"/>
        <end position="384"/>
    </location>
</feature>
<dbReference type="SUPFAM" id="SSF64356">
    <property type="entry name" value="SNARE-like"/>
    <property type="match status" value="1"/>
</dbReference>
<accession>A0A9N8HSB4</accession>
<comment type="caution">
    <text evidence="2">The sequence shown here is derived from an EMBL/GenBank/DDBJ whole genome shotgun (WGS) entry which is preliminary data.</text>
</comment>
<dbReference type="Proteomes" id="UP001153069">
    <property type="component" value="Unassembled WGS sequence"/>
</dbReference>
<proteinExistence type="predicted"/>
<feature type="region of interest" description="Disordered" evidence="1">
    <location>
        <begin position="462"/>
        <end position="501"/>
    </location>
</feature>
<dbReference type="InterPro" id="IPR011012">
    <property type="entry name" value="Longin-like_dom_sf"/>
</dbReference>
<dbReference type="OrthoDB" id="47890at2759"/>
<protein>
    <submittedName>
        <fullName evidence="2">Uncharacterized protein</fullName>
    </submittedName>
</protein>
<organism evidence="2 3">
    <name type="scientific">Seminavis robusta</name>
    <dbReference type="NCBI Taxonomy" id="568900"/>
    <lineage>
        <taxon>Eukaryota</taxon>
        <taxon>Sar</taxon>
        <taxon>Stramenopiles</taxon>
        <taxon>Ochrophyta</taxon>
        <taxon>Bacillariophyta</taxon>
        <taxon>Bacillariophyceae</taxon>
        <taxon>Bacillariophycidae</taxon>
        <taxon>Naviculales</taxon>
        <taxon>Naviculaceae</taxon>
        <taxon>Seminavis</taxon>
    </lineage>
</organism>
<dbReference type="EMBL" id="CAICTM010001499">
    <property type="protein sequence ID" value="CAB9524156.1"/>
    <property type="molecule type" value="Genomic_DNA"/>
</dbReference>
<keyword evidence="3" id="KW-1185">Reference proteome</keyword>
<evidence type="ECO:0000313" key="3">
    <source>
        <dbReference type="Proteomes" id="UP001153069"/>
    </source>
</evidence>
<dbReference type="AlphaFoldDB" id="A0A9N8HSB4"/>
<name>A0A9N8HSB4_9STRA</name>
<gene>
    <name evidence="2" type="ORF">SEMRO_1501_G277880.1</name>
</gene>
<feature type="compositionally biased region" description="Polar residues" evidence="1">
    <location>
        <begin position="370"/>
        <end position="384"/>
    </location>
</feature>
<sequence>MMVLPIRPTKLQCILVYRLAEEGNHGERELLLLAGIHTHNNDDLTKISARVIRNGPPNIPGNQEVVGGIKTRRSGLYQFVYCADSDAICFCVVTGLGYHDRVAMMCVGEISRQFHQTCGGLAVDVAAANSLSGACKTPFESLFAKFEDSRRIVNKSTRAAHKGGHEPGKGEQNDELTQWLSALKKKKKAEGKPKRVRFAPPIVGNDYSKEAQSRPSGGCFENVSAGEIFISALLLGQPGLALPSNAITARNAVRSRGGDGSNVESKANIVPPLDSPENDSNNNAVGYSTLHCSGEEVEPTLVLGEMETRSFGSSSSNGGFVDFVPFESFPTLFPYDVPTGMTFCGCSPTTSGASTIKSEAQETDPDSICESAQQPEEPRQSVSAEPSFLLKMTARLLATENQLREGACENWEGECDGLDSYGNDTGLSSRKGALPKPTQHGSEVRLVGYSMEDVVKQLQELERENEEQGDFANDWKCLQPPRKRHDKKPTPPQMRQPFAIPDFITI</sequence>
<evidence type="ECO:0000256" key="1">
    <source>
        <dbReference type="SAM" id="MobiDB-lite"/>
    </source>
</evidence>
<dbReference type="Gene3D" id="3.30.450.50">
    <property type="entry name" value="Longin domain"/>
    <property type="match status" value="1"/>
</dbReference>
<reference evidence="2" key="1">
    <citation type="submission" date="2020-06" db="EMBL/GenBank/DDBJ databases">
        <authorList>
            <consortium name="Plant Systems Biology data submission"/>
        </authorList>
    </citation>
    <scope>NUCLEOTIDE SEQUENCE</scope>
    <source>
        <strain evidence="2">D6</strain>
    </source>
</reference>
<evidence type="ECO:0000313" key="2">
    <source>
        <dbReference type="EMBL" id="CAB9524156.1"/>
    </source>
</evidence>